<dbReference type="AlphaFoldDB" id="A0AAP7L4P5"/>
<comment type="caution">
    <text evidence="1">The sequence shown here is derived from an EMBL/GenBank/DDBJ whole genome shotgun (WGS) entry which is preliminary data.</text>
</comment>
<sequence>MPMKPYTVNQAVFRQPQQHSFDNFIDGYRKHQQIVADLASSIQLWQFPHIEPNHQILVILLQLKKL</sequence>
<dbReference type="Proteomes" id="UP000092746">
    <property type="component" value="Unassembled WGS sequence"/>
</dbReference>
<reference evidence="1 2" key="1">
    <citation type="submission" date="2016-06" db="EMBL/GenBank/DDBJ databases">
        <title>Simultaneous identification of Haemophilus influenzae and Haemophilus haemolyticus using TaqMan real-time PCR.</title>
        <authorList>
            <person name="Price E.P."/>
            <person name="Sarovich D.S."/>
            <person name="Harris T."/>
            <person name="Spargo J.C."/>
            <person name="Nosworthy E."/>
            <person name="Beissbarth J."/>
            <person name="Smith-Vaughan H."/>
        </authorList>
    </citation>
    <scope>NUCLEOTIDE SEQUENCE [LARGE SCALE GENOMIC DNA]</scope>
    <source>
        <strain evidence="1 2">ATCC 7901</strain>
    </source>
</reference>
<evidence type="ECO:0000313" key="1">
    <source>
        <dbReference type="EMBL" id="OBY54282.1"/>
    </source>
</evidence>
<name>A0AAP7L4P5_AGGAP</name>
<accession>A0AAP7L4P5</accession>
<dbReference type="EMBL" id="MAQE01000001">
    <property type="protein sequence ID" value="OBY54282.1"/>
    <property type="molecule type" value="Genomic_DNA"/>
</dbReference>
<proteinExistence type="predicted"/>
<evidence type="ECO:0000313" key="2">
    <source>
        <dbReference type="Proteomes" id="UP000092746"/>
    </source>
</evidence>
<gene>
    <name evidence="1" type="ORF">BBB52_02190</name>
</gene>
<organism evidence="1 2">
    <name type="scientific">Aggregatibacter aphrophilus</name>
    <name type="common">Haemophilus aphrophilus</name>
    <dbReference type="NCBI Taxonomy" id="732"/>
    <lineage>
        <taxon>Bacteria</taxon>
        <taxon>Pseudomonadati</taxon>
        <taxon>Pseudomonadota</taxon>
        <taxon>Gammaproteobacteria</taxon>
        <taxon>Pasteurellales</taxon>
        <taxon>Pasteurellaceae</taxon>
        <taxon>Aggregatibacter</taxon>
    </lineage>
</organism>
<protein>
    <submittedName>
        <fullName evidence="1">Uncharacterized protein</fullName>
    </submittedName>
</protein>